<evidence type="ECO:0000256" key="2">
    <source>
        <dbReference type="ARBA" id="ARBA00022884"/>
    </source>
</evidence>
<dbReference type="GO" id="GO:0003727">
    <property type="term" value="F:single-stranded RNA binding"/>
    <property type="evidence" value="ECO:0007669"/>
    <property type="project" value="InterPro"/>
</dbReference>
<dbReference type="Gene3D" id="3.10.290.10">
    <property type="entry name" value="RNA-binding S4 domain"/>
    <property type="match status" value="1"/>
</dbReference>
<dbReference type="PIRSF" id="PIRSF016821">
    <property type="entry name" value="HSP15"/>
    <property type="match status" value="1"/>
</dbReference>
<evidence type="ECO:0000256" key="4">
    <source>
        <dbReference type="PIRNR" id="PIRNR016821"/>
    </source>
</evidence>
<dbReference type="InterPro" id="IPR002942">
    <property type="entry name" value="S4_RNA-bd"/>
</dbReference>
<organism evidence="7 8">
    <name type="scientific">Marinospirillum celere</name>
    <dbReference type="NCBI Taxonomy" id="1122252"/>
    <lineage>
        <taxon>Bacteria</taxon>
        <taxon>Pseudomonadati</taxon>
        <taxon>Pseudomonadota</taxon>
        <taxon>Gammaproteobacteria</taxon>
        <taxon>Oceanospirillales</taxon>
        <taxon>Oceanospirillaceae</taxon>
        <taxon>Marinospirillum</taxon>
    </lineage>
</organism>
<dbReference type="Pfam" id="PF01479">
    <property type="entry name" value="S4"/>
    <property type="match status" value="1"/>
</dbReference>
<gene>
    <name evidence="7" type="ORF">SAMN05660443_1078</name>
</gene>
<evidence type="ECO:0000256" key="1">
    <source>
        <dbReference type="ARBA" id="ARBA00008396"/>
    </source>
</evidence>
<dbReference type="InterPro" id="IPR036986">
    <property type="entry name" value="S4_RNA-bd_sf"/>
</dbReference>
<sequence length="137" mass="15887">MNKTTADPKSQEVRLDKWLWAARFFKTRSLAKTAVENGKVEYDGQRPKVSRLVEVGALLKITQGWDVKEIEVLALSNQRGPASVAQQLYRETEQSLEKRAQETEKRRLSGAVLQAPQHRPDKKSRRQIQRFKRQETE</sequence>
<dbReference type="CDD" id="cd00165">
    <property type="entry name" value="S4"/>
    <property type="match status" value="1"/>
</dbReference>
<evidence type="ECO:0000256" key="5">
    <source>
        <dbReference type="SAM" id="MobiDB-lite"/>
    </source>
</evidence>
<dbReference type="Proteomes" id="UP000199058">
    <property type="component" value="Unassembled WGS sequence"/>
</dbReference>
<keyword evidence="3 4" id="KW-0238">DNA-binding</keyword>
<proteinExistence type="inferred from homology"/>
<dbReference type="PROSITE" id="PS50889">
    <property type="entry name" value="S4"/>
    <property type="match status" value="1"/>
</dbReference>
<feature type="compositionally biased region" description="Basic residues" evidence="5">
    <location>
        <begin position="120"/>
        <end position="131"/>
    </location>
</feature>
<dbReference type="EMBL" id="FOLH01000002">
    <property type="protein sequence ID" value="SFB99991.1"/>
    <property type="molecule type" value="Genomic_DNA"/>
</dbReference>
<feature type="domain" description="RNA-binding S4" evidence="6">
    <location>
        <begin position="13"/>
        <end position="78"/>
    </location>
</feature>
<dbReference type="AlphaFoldDB" id="A0A1I1FL28"/>
<dbReference type="InterPro" id="IPR025708">
    <property type="entry name" value="HSP15"/>
</dbReference>
<reference evidence="7 8" key="1">
    <citation type="submission" date="2016-10" db="EMBL/GenBank/DDBJ databases">
        <authorList>
            <person name="de Groot N.N."/>
        </authorList>
    </citation>
    <scope>NUCLEOTIDE SEQUENCE [LARGE SCALE GENOMIC DNA]</scope>
    <source>
        <strain evidence="7 8">DSM 18438</strain>
    </source>
</reference>
<keyword evidence="8" id="KW-1185">Reference proteome</keyword>
<dbReference type="GO" id="GO:0003677">
    <property type="term" value="F:DNA binding"/>
    <property type="evidence" value="ECO:0007669"/>
    <property type="project" value="UniProtKB-KW"/>
</dbReference>
<protein>
    <recommendedName>
        <fullName evidence="4">Heat shock protein 15</fullName>
    </recommendedName>
</protein>
<dbReference type="SUPFAM" id="SSF55174">
    <property type="entry name" value="Alpha-L RNA-binding motif"/>
    <property type="match status" value="1"/>
</dbReference>
<dbReference type="STRING" id="1122252.SAMN05660443_1078"/>
<dbReference type="GO" id="GO:0034605">
    <property type="term" value="P:cellular response to heat"/>
    <property type="evidence" value="ECO:0007669"/>
    <property type="project" value="InterPro"/>
</dbReference>
<dbReference type="GO" id="GO:0043023">
    <property type="term" value="F:ribosomal large subunit binding"/>
    <property type="evidence" value="ECO:0007669"/>
    <property type="project" value="InterPro"/>
</dbReference>
<keyword evidence="7" id="KW-0346">Stress response</keyword>
<dbReference type="RefSeq" id="WP_091960334.1">
    <property type="nucleotide sequence ID" value="NZ_FOLH01000002.1"/>
</dbReference>
<name>A0A1I1FL28_9GAMM</name>
<evidence type="ECO:0000259" key="6">
    <source>
        <dbReference type="SMART" id="SM00363"/>
    </source>
</evidence>
<dbReference type="OrthoDB" id="9797176at2"/>
<evidence type="ECO:0000313" key="7">
    <source>
        <dbReference type="EMBL" id="SFB99991.1"/>
    </source>
</evidence>
<keyword evidence="2 4" id="KW-0694">RNA-binding</keyword>
<accession>A0A1I1FL28</accession>
<dbReference type="SMART" id="SM00363">
    <property type="entry name" value="S4"/>
    <property type="match status" value="1"/>
</dbReference>
<evidence type="ECO:0000313" key="8">
    <source>
        <dbReference type="Proteomes" id="UP000199058"/>
    </source>
</evidence>
<comment type="similarity">
    <text evidence="1 4">Belongs to the HSP15 family.</text>
</comment>
<feature type="region of interest" description="Disordered" evidence="5">
    <location>
        <begin position="95"/>
        <end position="137"/>
    </location>
</feature>
<evidence type="ECO:0000256" key="3">
    <source>
        <dbReference type="ARBA" id="ARBA00023125"/>
    </source>
</evidence>
<feature type="compositionally biased region" description="Basic and acidic residues" evidence="5">
    <location>
        <begin position="95"/>
        <end position="107"/>
    </location>
</feature>